<keyword evidence="2" id="KW-1133">Transmembrane helix</keyword>
<feature type="transmembrane region" description="Helical" evidence="2">
    <location>
        <begin position="334"/>
        <end position="354"/>
    </location>
</feature>
<feature type="region of interest" description="Disordered" evidence="1">
    <location>
        <begin position="249"/>
        <end position="333"/>
    </location>
</feature>
<keyword evidence="2" id="KW-0472">Membrane</keyword>
<keyword evidence="2" id="KW-0812">Transmembrane</keyword>
<dbReference type="EMBL" id="CP108110">
    <property type="protein sequence ID" value="WUQ83675.1"/>
    <property type="molecule type" value="Genomic_DNA"/>
</dbReference>
<evidence type="ECO:0000313" key="4">
    <source>
        <dbReference type="EMBL" id="WUQ83675.1"/>
    </source>
</evidence>
<keyword evidence="5" id="KW-1185">Reference proteome</keyword>
<reference evidence="4" key="1">
    <citation type="submission" date="2022-10" db="EMBL/GenBank/DDBJ databases">
        <title>The complete genomes of actinobacterial strains from the NBC collection.</title>
        <authorList>
            <person name="Joergensen T.S."/>
            <person name="Alvarez Arevalo M."/>
            <person name="Sterndorff E.B."/>
            <person name="Faurdal D."/>
            <person name="Vuksanovic O."/>
            <person name="Mourched A.-S."/>
            <person name="Charusanti P."/>
            <person name="Shaw S."/>
            <person name="Blin K."/>
            <person name="Weber T."/>
        </authorList>
    </citation>
    <scope>NUCLEOTIDE SEQUENCE</scope>
    <source>
        <strain evidence="4">NBC_00222</strain>
    </source>
</reference>
<evidence type="ECO:0000313" key="5">
    <source>
        <dbReference type="Proteomes" id="UP001432222"/>
    </source>
</evidence>
<sequence>MSSRSSRSSRRIVSATAAVAVCTLLTVPTATAAPGAPGAGAAGTAAAGSPGKARAVTAELDLDVRLLNNAVGVPVNVSLNKVESPAQRDGTVLTAKVDGVDQSGPVTLVKADVGKSVTRTDAKGATASVTLADADVHAPGLPGTTLLGLEALTATATCPVDGQPTADVVAPAKLTVLGKSVTVSLYGPTKVDVPLVGSVSVEFSKKTTTSTTAAASALEVQVAVDPLNLNVAKVTGTIRIASVSCEKPVPAAPTATPTPAPTPSDAAPVATPAAQPVADVTPSGAPSAAPGTAHAAAPQAATATPSARRTGTGTGTGTSSAAPDHLASTGGNDATAPLAAGAAALVAGGAVALWGTRRRRTAVAAHARRH</sequence>
<feature type="signal peptide" evidence="3">
    <location>
        <begin position="1"/>
        <end position="32"/>
    </location>
</feature>
<dbReference type="RefSeq" id="WP_328954626.1">
    <property type="nucleotide sequence ID" value="NZ_CP108110.1"/>
</dbReference>
<evidence type="ECO:0000256" key="1">
    <source>
        <dbReference type="SAM" id="MobiDB-lite"/>
    </source>
</evidence>
<name>A0ABZ1TZ46_9ACTN</name>
<accession>A0ABZ1TZ46</accession>
<protein>
    <submittedName>
        <fullName evidence="4">LPXTG cell wall anchor domain-containing protein</fullName>
    </submittedName>
</protein>
<feature type="chain" id="PRO_5047196227" evidence="3">
    <location>
        <begin position="33"/>
        <end position="370"/>
    </location>
</feature>
<gene>
    <name evidence="4" type="ORF">OHA16_12250</name>
</gene>
<dbReference type="Proteomes" id="UP001432222">
    <property type="component" value="Chromosome"/>
</dbReference>
<dbReference type="NCBIfam" id="TIGR01167">
    <property type="entry name" value="LPXTG_anchor"/>
    <property type="match status" value="1"/>
</dbReference>
<feature type="compositionally biased region" description="Low complexity" evidence="1">
    <location>
        <begin position="263"/>
        <end position="323"/>
    </location>
</feature>
<proteinExistence type="predicted"/>
<keyword evidence="3" id="KW-0732">Signal</keyword>
<dbReference type="NCBIfam" id="NF041528">
    <property type="entry name" value="strep_LAETG"/>
    <property type="match status" value="1"/>
</dbReference>
<evidence type="ECO:0000256" key="3">
    <source>
        <dbReference type="SAM" id="SignalP"/>
    </source>
</evidence>
<evidence type="ECO:0000256" key="2">
    <source>
        <dbReference type="SAM" id="Phobius"/>
    </source>
</evidence>
<organism evidence="4 5">
    <name type="scientific">Kitasatospora purpeofusca</name>
    <dbReference type="NCBI Taxonomy" id="67352"/>
    <lineage>
        <taxon>Bacteria</taxon>
        <taxon>Bacillati</taxon>
        <taxon>Actinomycetota</taxon>
        <taxon>Actinomycetes</taxon>
        <taxon>Kitasatosporales</taxon>
        <taxon>Streptomycetaceae</taxon>
        <taxon>Kitasatospora</taxon>
    </lineage>
</organism>